<dbReference type="RefSeq" id="WP_115810605.1">
    <property type="nucleotide sequence ID" value="NZ_QUNI01000002.1"/>
</dbReference>
<dbReference type="Gene3D" id="3.40.630.30">
    <property type="match status" value="1"/>
</dbReference>
<protein>
    <recommendedName>
        <fullName evidence="1">N-acetyltransferase domain-containing protein</fullName>
    </recommendedName>
</protein>
<dbReference type="InterPro" id="IPR016181">
    <property type="entry name" value="Acyl_CoA_acyltransferase"/>
</dbReference>
<dbReference type="SUPFAM" id="SSF55729">
    <property type="entry name" value="Acyl-CoA N-acyltransferases (Nat)"/>
    <property type="match status" value="1"/>
</dbReference>
<evidence type="ECO:0000259" key="1">
    <source>
        <dbReference type="Pfam" id="PF00583"/>
    </source>
</evidence>
<dbReference type="GO" id="GO:0016747">
    <property type="term" value="F:acyltransferase activity, transferring groups other than amino-acyl groups"/>
    <property type="evidence" value="ECO:0007669"/>
    <property type="project" value="InterPro"/>
</dbReference>
<sequence length="371" mass="43584">MIEIKQISKKNVPLLFEDKSFWNHDFLSISKHRLLSHYRNPNSQDDDIVLILAYLNNEIVGYMGVFIDRIILDNAETKIGWLTTWWVHPKKTFRLGVGRQILDTAYQINDGKVGISQFTKSAKRVYDKTGYFYTLNENLGVKAVLRSNLIFVIPKLYPKINYLNPLLNFTDSFLNLFIDLKLSFQEKQLLGKLKNVELEYLNKPDEEVLEVINKYNKNDISNKKTDYFEWLKAYHWVQEAPLLQYTNKNKYEFSIYDEQFNIYFIKIIKDSECIGFLVLQRRNYVCKVLFAYYNQAKDADIVAAIIKLQCIKQNVREIICYDEAICANFKQSNVFIYKTKKVKQSIISKAFGKTDFTDVKMNFGDGDCCFA</sequence>
<organism evidence="2 3">
    <name type="scientific">Flavobacterium aquicola</name>
    <dbReference type="NCBI Taxonomy" id="1682742"/>
    <lineage>
        <taxon>Bacteria</taxon>
        <taxon>Pseudomonadati</taxon>
        <taxon>Bacteroidota</taxon>
        <taxon>Flavobacteriia</taxon>
        <taxon>Flavobacteriales</taxon>
        <taxon>Flavobacteriaceae</taxon>
        <taxon>Flavobacterium</taxon>
    </lineage>
</organism>
<dbReference type="AlphaFoldDB" id="A0A3E0ERZ6"/>
<evidence type="ECO:0000313" key="3">
    <source>
        <dbReference type="Proteomes" id="UP000257136"/>
    </source>
</evidence>
<dbReference type="Pfam" id="PF00583">
    <property type="entry name" value="Acetyltransf_1"/>
    <property type="match status" value="1"/>
</dbReference>
<keyword evidence="3" id="KW-1185">Reference proteome</keyword>
<dbReference type="Proteomes" id="UP000257136">
    <property type="component" value="Unassembled WGS sequence"/>
</dbReference>
<reference evidence="2 3" key="1">
    <citation type="submission" date="2018-08" db="EMBL/GenBank/DDBJ databases">
        <title>Genomic Encyclopedia of Archaeal and Bacterial Type Strains, Phase II (KMG-II): from individual species to whole genera.</title>
        <authorList>
            <person name="Goeker M."/>
        </authorList>
    </citation>
    <scope>NUCLEOTIDE SEQUENCE [LARGE SCALE GENOMIC DNA]</scope>
    <source>
        <strain evidence="2 3">DSM 100880</strain>
    </source>
</reference>
<name>A0A3E0ERZ6_9FLAO</name>
<dbReference type="CDD" id="cd04301">
    <property type="entry name" value="NAT_SF"/>
    <property type="match status" value="1"/>
</dbReference>
<gene>
    <name evidence="2" type="ORF">C8P67_102281</name>
</gene>
<feature type="domain" description="N-acetyltransferase" evidence="1">
    <location>
        <begin position="38"/>
        <end position="114"/>
    </location>
</feature>
<accession>A0A3E0ERZ6</accession>
<proteinExistence type="predicted"/>
<dbReference type="InterPro" id="IPR000182">
    <property type="entry name" value="GNAT_dom"/>
</dbReference>
<dbReference type="EMBL" id="QUNI01000002">
    <property type="protein sequence ID" value="REH01025.1"/>
    <property type="molecule type" value="Genomic_DNA"/>
</dbReference>
<comment type="caution">
    <text evidence="2">The sequence shown here is derived from an EMBL/GenBank/DDBJ whole genome shotgun (WGS) entry which is preliminary data.</text>
</comment>
<evidence type="ECO:0000313" key="2">
    <source>
        <dbReference type="EMBL" id="REH01025.1"/>
    </source>
</evidence>
<dbReference type="OrthoDB" id="1118862at2"/>